<dbReference type="STRING" id="206665.SAMN04488516_10588"/>
<dbReference type="InterPro" id="IPR005537">
    <property type="entry name" value="RAMP_III_fam"/>
</dbReference>
<dbReference type="OrthoDB" id="9806750at2"/>
<evidence type="ECO:0000256" key="1">
    <source>
        <dbReference type="ARBA" id="ARBA00023118"/>
    </source>
</evidence>
<dbReference type="GO" id="GO:0051607">
    <property type="term" value="P:defense response to virus"/>
    <property type="evidence" value="ECO:0007669"/>
    <property type="project" value="UniProtKB-KW"/>
</dbReference>
<evidence type="ECO:0000259" key="2">
    <source>
        <dbReference type="Pfam" id="PF03787"/>
    </source>
</evidence>
<feature type="domain" description="CRISPR type III-associated protein" evidence="2">
    <location>
        <begin position="9"/>
        <end position="175"/>
    </location>
</feature>
<keyword evidence="1" id="KW-0051">Antiviral defense</keyword>
<evidence type="ECO:0000313" key="4">
    <source>
        <dbReference type="Proteomes" id="UP000199602"/>
    </source>
</evidence>
<name>A0A1H0DNH7_9BACT</name>
<protein>
    <submittedName>
        <fullName evidence="3">CRISPR-associated protein, Cmr1 family</fullName>
    </submittedName>
</protein>
<gene>
    <name evidence="3" type="ORF">SAMN04488516_10588</name>
</gene>
<dbReference type="NCBIfam" id="TIGR01894">
    <property type="entry name" value="cas_TM1795_cmr1"/>
    <property type="match status" value="1"/>
</dbReference>
<dbReference type="EMBL" id="FNIN01000005">
    <property type="protein sequence ID" value="SDN71628.1"/>
    <property type="molecule type" value="Genomic_DNA"/>
</dbReference>
<sequence>MEKIINVNFNTLTPLWTGDAWGKCDELKLTGIIGSLRWWFEALVRGMGYNACDSTRDKCQVEVKNPEDVLKIHEKICPVCYLFGTTGWKSRFSVSVIKDESILSKPYHGRIVVNINGGKSWYYDSGLMGEVTLKFQYDETILKETFSSILRILLYLISEYGMLGAKTSMGYGIVKFKINDNDISVTEDDWENFKDYLNFFDKTENLKEDEKKRQKELPNIQDFFFVKFKVSGIIDNVINNVKEFFSYQDGIIETDTINKWKDKNWCITSPVVRKSIRKEIKKKFKGNNALRHFLMGKVAGKNTKFSAIQVSHVYKNNNRLESRIYGWLPNIWPIKGKVDGIIELLTELFENSPPWNSNLPSTIRDNICWDESGLKKVNSNIESLFIKEEKEK</sequence>
<proteinExistence type="predicted"/>
<dbReference type="AlphaFoldDB" id="A0A1H0DNH7"/>
<keyword evidence="4" id="KW-1185">Reference proteome</keyword>
<dbReference type="InterPro" id="IPR007522">
    <property type="entry name" value="CRISPR-assoc_prot_TM1795"/>
</dbReference>
<dbReference type="Pfam" id="PF03787">
    <property type="entry name" value="RAMPs"/>
    <property type="match status" value="1"/>
</dbReference>
<organism evidence="3 4">
    <name type="scientific">Desulfonauticus submarinus</name>
    <dbReference type="NCBI Taxonomy" id="206665"/>
    <lineage>
        <taxon>Bacteria</taxon>
        <taxon>Pseudomonadati</taxon>
        <taxon>Thermodesulfobacteriota</taxon>
        <taxon>Desulfovibrionia</taxon>
        <taxon>Desulfovibrionales</taxon>
        <taxon>Desulfonauticaceae</taxon>
        <taxon>Desulfonauticus</taxon>
    </lineage>
</organism>
<dbReference type="RefSeq" id="WP_092065155.1">
    <property type="nucleotide sequence ID" value="NZ_FNIN01000005.1"/>
</dbReference>
<dbReference type="Proteomes" id="UP000199602">
    <property type="component" value="Unassembled WGS sequence"/>
</dbReference>
<reference evidence="3 4" key="1">
    <citation type="submission" date="2016-10" db="EMBL/GenBank/DDBJ databases">
        <authorList>
            <person name="de Groot N.N."/>
        </authorList>
    </citation>
    <scope>NUCLEOTIDE SEQUENCE [LARGE SCALE GENOMIC DNA]</scope>
    <source>
        <strain evidence="3 4">DSM 15269</strain>
    </source>
</reference>
<accession>A0A1H0DNH7</accession>
<evidence type="ECO:0000313" key="3">
    <source>
        <dbReference type="EMBL" id="SDN71628.1"/>
    </source>
</evidence>